<dbReference type="InterPro" id="IPR018958">
    <property type="entry name" value="Knr4/Smi1-like_dom"/>
</dbReference>
<dbReference type="EMBL" id="KB296270">
    <property type="protein sequence ID" value="ELU11977.1"/>
    <property type="molecule type" value="Genomic_DNA"/>
</dbReference>
<feature type="domain" description="ApaG" evidence="4">
    <location>
        <begin position="276"/>
        <end position="386"/>
    </location>
</feature>
<dbReference type="SUPFAM" id="SSF110069">
    <property type="entry name" value="ApaG-like"/>
    <property type="match status" value="1"/>
</dbReference>
<dbReference type="EMBL" id="AMQN01005556">
    <property type="status" value="NOT_ANNOTATED_CDS"/>
    <property type="molecule type" value="Genomic_DNA"/>
</dbReference>
<evidence type="ECO:0000313" key="5">
    <source>
        <dbReference type="EMBL" id="ELU11977.1"/>
    </source>
</evidence>
<feature type="domain" description="F-box" evidence="3">
    <location>
        <begin position="3"/>
        <end position="49"/>
    </location>
</feature>
<evidence type="ECO:0000259" key="4">
    <source>
        <dbReference type="PROSITE" id="PS51087"/>
    </source>
</evidence>
<evidence type="ECO:0008006" key="8">
    <source>
        <dbReference type="Google" id="ProtNLM"/>
    </source>
</evidence>
<dbReference type="Pfam" id="PF04379">
    <property type="entry name" value="DUF525"/>
    <property type="match status" value="1"/>
</dbReference>
<comment type="pathway">
    <text evidence="1">Protein modification; protein ubiquitination.</text>
</comment>
<dbReference type="Gene3D" id="1.20.1280.50">
    <property type="match status" value="1"/>
</dbReference>
<keyword evidence="2" id="KW-0833">Ubl conjugation pathway</keyword>
<evidence type="ECO:0000256" key="1">
    <source>
        <dbReference type="ARBA" id="ARBA00004906"/>
    </source>
</evidence>
<dbReference type="SUPFAM" id="SSF160631">
    <property type="entry name" value="SMI1/KNR4-like"/>
    <property type="match status" value="1"/>
</dbReference>
<accession>R7V0D3</accession>
<organism evidence="5">
    <name type="scientific">Capitella teleta</name>
    <name type="common">Polychaete worm</name>
    <dbReference type="NCBI Taxonomy" id="283909"/>
    <lineage>
        <taxon>Eukaryota</taxon>
        <taxon>Metazoa</taxon>
        <taxon>Spiralia</taxon>
        <taxon>Lophotrochozoa</taxon>
        <taxon>Annelida</taxon>
        <taxon>Polychaeta</taxon>
        <taxon>Sedentaria</taxon>
        <taxon>Scolecida</taxon>
        <taxon>Capitellidae</taxon>
        <taxon>Capitella</taxon>
    </lineage>
</organism>
<proteinExistence type="predicted"/>
<dbReference type="PANTHER" id="PTHR46550:SF1">
    <property type="entry name" value="F-BOX PROTEIN 3"/>
    <property type="match status" value="1"/>
</dbReference>
<evidence type="ECO:0000313" key="6">
    <source>
        <dbReference type="EnsemblMetazoa" id="CapteP144235"/>
    </source>
</evidence>
<dbReference type="EnsemblMetazoa" id="CapteT144235">
    <property type="protein sequence ID" value="CapteP144235"/>
    <property type="gene ID" value="CapteG144235"/>
</dbReference>
<dbReference type="InterPro" id="IPR052121">
    <property type="entry name" value="F-box_SCF_Substrate_Recog"/>
</dbReference>
<dbReference type="Proteomes" id="UP000014760">
    <property type="component" value="Unassembled WGS sequence"/>
</dbReference>
<dbReference type="STRING" id="283909.R7V0D3"/>
<reference evidence="6" key="3">
    <citation type="submission" date="2015-06" db="UniProtKB">
        <authorList>
            <consortium name="EnsemblMetazoa"/>
        </authorList>
    </citation>
    <scope>IDENTIFICATION</scope>
</reference>
<dbReference type="InterPro" id="IPR037883">
    <property type="entry name" value="Knr4/Smi1-like_sf"/>
</dbReference>
<dbReference type="OrthoDB" id="2305498at2759"/>
<dbReference type="InterPro" id="IPR007474">
    <property type="entry name" value="ApaG_domain"/>
</dbReference>
<reference evidence="7" key="1">
    <citation type="submission" date="2012-12" db="EMBL/GenBank/DDBJ databases">
        <authorList>
            <person name="Hellsten U."/>
            <person name="Grimwood J."/>
            <person name="Chapman J.A."/>
            <person name="Shapiro H."/>
            <person name="Aerts A."/>
            <person name="Otillar R.P."/>
            <person name="Terry A.Y."/>
            <person name="Boore J.L."/>
            <person name="Simakov O."/>
            <person name="Marletaz F."/>
            <person name="Cho S.-J."/>
            <person name="Edsinger-Gonzales E."/>
            <person name="Havlak P."/>
            <person name="Kuo D.-H."/>
            <person name="Larsson T."/>
            <person name="Lv J."/>
            <person name="Arendt D."/>
            <person name="Savage R."/>
            <person name="Osoegawa K."/>
            <person name="de Jong P."/>
            <person name="Lindberg D.R."/>
            <person name="Seaver E.C."/>
            <person name="Weisblat D.A."/>
            <person name="Putnam N.H."/>
            <person name="Grigoriev I.V."/>
            <person name="Rokhsar D.S."/>
        </authorList>
    </citation>
    <scope>NUCLEOTIDE SEQUENCE</scope>
    <source>
        <strain evidence="7">I ESC-2004</strain>
    </source>
</reference>
<reference evidence="5 7" key="2">
    <citation type="journal article" date="2013" name="Nature">
        <title>Insights into bilaterian evolution from three spiralian genomes.</title>
        <authorList>
            <person name="Simakov O."/>
            <person name="Marletaz F."/>
            <person name="Cho S.J."/>
            <person name="Edsinger-Gonzales E."/>
            <person name="Havlak P."/>
            <person name="Hellsten U."/>
            <person name="Kuo D.H."/>
            <person name="Larsson T."/>
            <person name="Lv J."/>
            <person name="Arendt D."/>
            <person name="Savage R."/>
            <person name="Osoegawa K."/>
            <person name="de Jong P."/>
            <person name="Grimwood J."/>
            <person name="Chapman J.A."/>
            <person name="Shapiro H."/>
            <person name="Aerts A."/>
            <person name="Otillar R.P."/>
            <person name="Terry A.Y."/>
            <person name="Boore J.L."/>
            <person name="Grigoriev I.V."/>
            <person name="Lindberg D.R."/>
            <person name="Seaver E.C."/>
            <person name="Weisblat D.A."/>
            <person name="Putnam N.H."/>
            <person name="Rokhsar D.S."/>
        </authorList>
    </citation>
    <scope>NUCLEOTIDE SEQUENCE</scope>
    <source>
        <strain evidence="5 7">I ESC-2004</strain>
    </source>
</reference>
<dbReference type="OMA" id="YVHDKDC"/>
<sequence length="386" mass="44772">MERFELLRLPDDPLLHVLSFVNYRDLINCCFTCQRLRELTQQDALWRTQCKAVWFEDKCTEGKTWKETFIHFYEDLGKYVDIYGSILKAWKQIEVYMEKNCPTIHKSIQTGLSEDELSAMENGMQLKLPRDLRCAYRIHNGQKPGHEPGLMGSMQSISSSYRTEVLLPLHMATDNIQTSSDLQGCLPLTFCFHSHVSQMIVLSEEKGYTRNQIFYPIPDNSHPGEMALMPCDSFIVANNFQEWFCRYAQQLEDDAYIRMGNVHKQVFLFSRDPECMASTGSIHVKVATAFNPEHSTLHPPLFFHTYHITMWMDDDADESEWCELESRYWVITDEEGHEETVEGPGVVGEYPTMKAGETFSWTSYTTFPTTYGNMRGHFTMKNIQTG</sequence>
<dbReference type="SMART" id="SM00256">
    <property type="entry name" value="FBOX"/>
    <property type="match status" value="1"/>
</dbReference>
<evidence type="ECO:0000256" key="2">
    <source>
        <dbReference type="ARBA" id="ARBA00022786"/>
    </source>
</evidence>
<dbReference type="Gene3D" id="2.60.40.1470">
    <property type="entry name" value="ApaG domain"/>
    <property type="match status" value="1"/>
</dbReference>
<name>R7V0D3_CAPTE</name>
<dbReference type="GO" id="GO:0005737">
    <property type="term" value="C:cytoplasm"/>
    <property type="evidence" value="ECO:0007669"/>
    <property type="project" value="TreeGrafter"/>
</dbReference>
<dbReference type="Pfam" id="PF09346">
    <property type="entry name" value="SMI1_KNR4"/>
    <property type="match status" value="1"/>
</dbReference>
<dbReference type="AlphaFoldDB" id="R7V0D3"/>
<dbReference type="SUPFAM" id="SSF81383">
    <property type="entry name" value="F-box domain"/>
    <property type="match status" value="1"/>
</dbReference>
<gene>
    <name evidence="5" type="ORF">CAPTEDRAFT_144235</name>
</gene>
<dbReference type="PROSITE" id="PS50181">
    <property type="entry name" value="FBOX"/>
    <property type="match status" value="1"/>
</dbReference>
<keyword evidence="7" id="KW-1185">Reference proteome</keyword>
<dbReference type="PANTHER" id="PTHR46550">
    <property type="entry name" value="F-BOX ONLY PROTEIN 3"/>
    <property type="match status" value="1"/>
</dbReference>
<evidence type="ECO:0000313" key="7">
    <source>
        <dbReference type="Proteomes" id="UP000014760"/>
    </source>
</evidence>
<dbReference type="InterPro" id="IPR036047">
    <property type="entry name" value="F-box-like_dom_sf"/>
</dbReference>
<dbReference type="InterPro" id="IPR036767">
    <property type="entry name" value="ApaG_sf"/>
</dbReference>
<dbReference type="HOGENOM" id="CLU_056869_0_0_1"/>
<dbReference type="PROSITE" id="PS51087">
    <property type="entry name" value="APAG"/>
    <property type="match status" value="1"/>
</dbReference>
<protein>
    <recommendedName>
        <fullName evidence="8">F-box domain-containing protein</fullName>
    </recommendedName>
</protein>
<dbReference type="InterPro" id="IPR001810">
    <property type="entry name" value="F-box_dom"/>
</dbReference>
<evidence type="ECO:0000259" key="3">
    <source>
        <dbReference type="PROSITE" id="PS50181"/>
    </source>
</evidence>
<dbReference type="Pfam" id="PF12937">
    <property type="entry name" value="F-box-like"/>
    <property type="match status" value="1"/>
</dbReference>